<organism evidence="2 3">
    <name type="scientific">Cellulomonas alba</name>
    <dbReference type="NCBI Taxonomy" id="3053467"/>
    <lineage>
        <taxon>Bacteria</taxon>
        <taxon>Bacillati</taxon>
        <taxon>Actinomycetota</taxon>
        <taxon>Actinomycetes</taxon>
        <taxon>Micrococcales</taxon>
        <taxon>Cellulomonadaceae</taxon>
        <taxon>Cellulomonas</taxon>
    </lineage>
</organism>
<keyword evidence="1" id="KW-1133">Transmembrane helix</keyword>
<feature type="transmembrane region" description="Helical" evidence="1">
    <location>
        <begin position="20"/>
        <end position="41"/>
    </location>
</feature>
<dbReference type="Proteomes" id="UP001529338">
    <property type="component" value="Unassembled WGS sequence"/>
</dbReference>
<keyword evidence="1" id="KW-0812">Transmembrane</keyword>
<dbReference type="RefSeq" id="WP_289454455.1">
    <property type="nucleotide sequence ID" value="NZ_JAUCGQ010000001.1"/>
</dbReference>
<evidence type="ECO:0000313" key="3">
    <source>
        <dbReference type="Proteomes" id="UP001529338"/>
    </source>
</evidence>
<evidence type="ECO:0000313" key="2">
    <source>
        <dbReference type="EMBL" id="MDM7854677.1"/>
    </source>
</evidence>
<evidence type="ECO:0008006" key="4">
    <source>
        <dbReference type="Google" id="ProtNLM"/>
    </source>
</evidence>
<accession>A0ABT7SEQ6</accession>
<proteinExistence type="predicted"/>
<dbReference type="EMBL" id="JAUCGQ010000001">
    <property type="protein sequence ID" value="MDM7854677.1"/>
    <property type="molecule type" value="Genomic_DNA"/>
</dbReference>
<feature type="transmembrane region" description="Helical" evidence="1">
    <location>
        <begin position="100"/>
        <end position="128"/>
    </location>
</feature>
<reference evidence="2 3" key="1">
    <citation type="submission" date="2023-06" db="EMBL/GenBank/DDBJ databases">
        <title>Cellulomonas sp. MW4 Whole genome sequence.</title>
        <authorList>
            <person name="Park S."/>
        </authorList>
    </citation>
    <scope>NUCLEOTIDE SEQUENCE [LARGE SCALE GENOMIC DNA]</scope>
    <source>
        <strain evidence="2 3">MW4</strain>
    </source>
</reference>
<feature type="transmembrane region" description="Helical" evidence="1">
    <location>
        <begin position="140"/>
        <end position="160"/>
    </location>
</feature>
<keyword evidence="3" id="KW-1185">Reference proteome</keyword>
<evidence type="ECO:0000256" key="1">
    <source>
        <dbReference type="SAM" id="Phobius"/>
    </source>
</evidence>
<feature type="transmembrane region" description="Helical" evidence="1">
    <location>
        <begin position="228"/>
        <end position="246"/>
    </location>
</feature>
<sequence length="263" mass="26124">MSGLRFELVRAAGLRSTWLLVGLGLGVHTLVTGAVAAFVAYGPAPAGGYTPVDVARLVVSGPPFLPLAAAILGAVLGGMDHRHRLLELSLLVTPRRGRLLAGKAALVTLAAAALAVAGVLAACALLAATGLPLGGVRADLVLGQVARVLAWGLGALMLALALRSQTAAVVAVVAGAFLVEPAVRAATTAAPRGWWTHVPDHLVFASFDGLVPTATGGVFTSAARPGPASAALVTCAALGLLTWGAWRSLRGGGARGRGGAAVA</sequence>
<keyword evidence="1" id="KW-0472">Membrane</keyword>
<feature type="transmembrane region" description="Helical" evidence="1">
    <location>
        <begin position="61"/>
        <end position="79"/>
    </location>
</feature>
<feature type="transmembrane region" description="Helical" evidence="1">
    <location>
        <begin position="167"/>
        <end position="186"/>
    </location>
</feature>
<comment type="caution">
    <text evidence="2">The sequence shown here is derived from an EMBL/GenBank/DDBJ whole genome shotgun (WGS) entry which is preliminary data.</text>
</comment>
<protein>
    <recommendedName>
        <fullName evidence="4">ABC transporter permease</fullName>
    </recommendedName>
</protein>
<gene>
    <name evidence="2" type="ORF">QRT04_07020</name>
</gene>
<name>A0ABT7SEQ6_9CELL</name>